<accession>A0A161SN11</accession>
<dbReference type="Proteomes" id="UP000076574">
    <property type="component" value="Unassembled WGS sequence"/>
</dbReference>
<proteinExistence type="predicted"/>
<protein>
    <recommendedName>
        <fullName evidence="1">Beta-lactamase-related domain-containing protein</fullName>
    </recommendedName>
</protein>
<keyword evidence="3" id="KW-1185">Reference proteome</keyword>
<organism evidence="2 3">
    <name type="scientific">Tardiphaga robiniae</name>
    <dbReference type="NCBI Taxonomy" id="943830"/>
    <lineage>
        <taxon>Bacteria</taxon>
        <taxon>Pseudomonadati</taxon>
        <taxon>Pseudomonadota</taxon>
        <taxon>Alphaproteobacteria</taxon>
        <taxon>Hyphomicrobiales</taxon>
        <taxon>Nitrobacteraceae</taxon>
        <taxon>Tardiphaga</taxon>
    </lineage>
</organism>
<comment type="caution">
    <text evidence="2">The sequence shown here is derived from an EMBL/GenBank/DDBJ whole genome shotgun (WGS) entry which is preliminary data.</text>
</comment>
<dbReference type="PANTHER" id="PTHR46825">
    <property type="entry name" value="D-ALANYL-D-ALANINE-CARBOXYPEPTIDASE/ENDOPEPTIDASE AMPH"/>
    <property type="match status" value="1"/>
</dbReference>
<dbReference type="Gene3D" id="3.40.710.10">
    <property type="entry name" value="DD-peptidase/beta-lactamase superfamily"/>
    <property type="match status" value="1"/>
</dbReference>
<dbReference type="PANTHER" id="PTHR46825:SF8">
    <property type="entry name" value="BETA-LACTAMASE-RELATED"/>
    <property type="match status" value="1"/>
</dbReference>
<sequence>MGDDLHELDCAFRYCIFTQERTRMSDPAVDTTPSPQQIVQAAAQIYLDFSQAPGCCIAVYDHDAFGSTGYVYPLGMSALPGSTPPPFSVTTDTVFEIGSVTKVFTSTLLAQALMMTKGGPSITDPVGKWLNYDHTYGPGQIGSPTLYALTLQDLVTHTSGMFDQPQDLDIPYSKQLFADGQPDPKLVNWWNIYPPPPPAPQPPPPGCWQYSNIGFVTLGFAVTQMFSPDRGVNYNTILAKYITGPLGMTQTGATIQPSWKVAQGCIGNWIQFPNPPGLIVFENNKPTGGTAFDLKTTGDDMLRFLAAQAEAPNGPLGKVIQSTQMQQSKYPLCESNSHTPRVPMGLGWQMSYTQSGHAVYMKNGATSLGGFEAIVIVVPDFQCGVAVLSNQYLDASAPHPSQADLGGVARNIIAHLHPGFGPDVPLPERDVSE</sequence>
<name>A0A161SN11_9BRAD</name>
<dbReference type="SUPFAM" id="SSF56601">
    <property type="entry name" value="beta-lactamase/transpeptidase-like"/>
    <property type="match status" value="1"/>
</dbReference>
<dbReference type="Pfam" id="PF00144">
    <property type="entry name" value="Beta-lactamase"/>
    <property type="match status" value="1"/>
</dbReference>
<dbReference type="InterPro" id="IPR050491">
    <property type="entry name" value="AmpC-like"/>
</dbReference>
<evidence type="ECO:0000313" key="3">
    <source>
        <dbReference type="Proteomes" id="UP000076574"/>
    </source>
</evidence>
<dbReference type="AlphaFoldDB" id="A0A161SN11"/>
<feature type="domain" description="Beta-lactamase-related" evidence="1">
    <location>
        <begin position="88"/>
        <end position="392"/>
    </location>
</feature>
<evidence type="ECO:0000313" key="2">
    <source>
        <dbReference type="EMBL" id="KZD21872.1"/>
    </source>
</evidence>
<dbReference type="STRING" id="943830.A4A58_12210"/>
<dbReference type="InterPro" id="IPR012338">
    <property type="entry name" value="Beta-lactam/transpept-like"/>
</dbReference>
<dbReference type="InterPro" id="IPR001466">
    <property type="entry name" value="Beta-lactam-related"/>
</dbReference>
<dbReference type="EMBL" id="LVYV01000034">
    <property type="protein sequence ID" value="KZD21872.1"/>
    <property type="molecule type" value="Genomic_DNA"/>
</dbReference>
<gene>
    <name evidence="2" type="ORF">A4A58_12210</name>
</gene>
<reference evidence="2 3" key="1">
    <citation type="submission" date="2016-03" db="EMBL/GenBank/DDBJ databases">
        <title>Microsymbionts genomes from the relict species Vavilovia formosa (Stev.) Fed.</title>
        <authorList>
            <person name="Kopat V."/>
            <person name="Chirak E."/>
            <person name="Kimeklis A."/>
            <person name="Andronov E."/>
        </authorList>
    </citation>
    <scope>NUCLEOTIDE SEQUENCE [LARGE SCALE GENOMIC DNA]</scope>
    <source>
        <strain evidence="2 3">Vaf07</strain>
    </source>
</reference>
<evidence type="ECO:0000259" key="1">
    <source>
        <dbReference type="Pfam" id="PF00144"/>
    </source>
</evidence>